<comment type="caution">
    <text evidence="1">The sequence shown here is derived from an EMBL/GenBank/DDBJ whole genome shotgun (WGS) entry which is preliminary data.</text>
</comment>
<evidence type="ECO:0000313" key="2">
    <source>
        <dbReference type="Proteomes" id="UP001155240"/>
    </source>
</evidence>
<gene>
    <name evidence="1" type="ORF">NB037_01185</name>
</gene>
<reference evidence="1" key="1">
    <citation type="submission" date="2022-06" db="EMBL/GenBank/DDBJ databases">
        <title>Whole genome shotgun sequencing (WGS) of Rathayibacter sp. ZW T2_19, isolated from stored onions (Allium cepa).</title>
        <authorList>
            <person name="Stoll D.A."/>
            <person name="Huch M."/>
        </authorList>
    </citation>
    <scope>NUCLEOTIDE SEQUENCE</scope>
    <source>
        <strain evidence="1">ZW T2_19</strain>
    </source>
</reference>
<dbReference type="RefSeq" id="WP_251942856.1">
    <property type="nucleotide sequence ID" value="NZ_JAMRYM010000002.1"/>
</dbReference>
<evidence type="ECO:0000313" key="1">
    <source>
        <dbReference type="EMBL" id="MCM6761019.1"/>
    </source>
</evidence>
<accession>A0A9X2DV29</accession>
<dbReference type="EMBL" id="JAMRYM010000002">
    <property type="protein sequence ID" value="MCM6761019.1"/>
    <property type="molecule type" value="Genomic_DNA"/>
</dbReference>
<dbReference type="AlphaFoldDB" id="A0A9X2DV29"/>
<dbReference type="Proteomes" id="UP001155240">
    <property type="component" value="Unassembled WGS sequence"/>
</dbReference>
<sequence length="67" mass="7147">MPRPQTRTVLRTLVDVLADPAPINAGHARHVAELIEDVLEEDVHTGSTPAALAAIVLEDESVEDPAL</sequence>
<proteinExistence type="predicted"/>
<name>A0A9X2DV29_9MICO</name>
<protein>
    <submittedName>
        <fullName evidence="1">Uncharacterized protein</fullName>
    </submittedName>
</protein>
<keyword evidence="2" id="KW-1185">Reference proteome</keyword>
<organism evidence="1 2">
    <name type="scientific">Rathayibacter rubneri</name>
    <dbReference type="NCBI Taxonomy" id="2950106"/>
    <lineage>
        <taxon>Bacteria</taxon>
        <taxon>Bacillati</taxon>
        <taxon>Actinomycetota</taxon>
        <taxon>Actinomycetes</taxon>
        <taxon>Micrococcales</taxon>
        <taxon>Microbacteriaceae</taxon>
        <taxon>Rathayibacter</taxon>
    </lineage>
</organism>